<reference evidence="1" key="1">
    <citation type="submission" date="2018-06" db="EMBL/GenBank/DDBJ databases">
        <authorList>
            <person name="Zhirakovskaya E."/>
        </authorList>
    </citation>
    <scope>NUCLEOTIDE SEQUENCE</scope>
</reference>
<evidence type="ECO:0000313" key="1">
    <source>
        <dbReference type="EMBL" id="VAW16767.1"/>
    </source>
</evidence>
<organism evidence="1">
    <name type="scientific">hydrothermal vent metagenome</name>
    <dbReference type="NCBI Taxonomy" id="652676"/>
    <lineage>
        <taxon>unclassified sequences</taxon>
        <taxon>metagenomes</taxon>
        <taxon>ecological metagenomes</taxon>
    </lineage>
</organism>
<protein>
    <recommendedName>
        <fullName evidence="2">Abortive infection protein-like C-terminal domain-containing protein</fullName>
    </recommendedName>
</protein>
<dbReference type="AlphaFoldDB" id="A0A3B0TTL6"/>
<accession>A0A3B0TTL6</accession>
<gene>
    <name evidence="1" type="ORF">MNBD_BACTEROID05-1160</name>
</gene>
<sequence length="253" mass="29712">MFSRAVILKLVENLNFRKHSDFDKFNLEFGLEDIVKGEYIKEKEASLAKYLIHNKNAKGPKNGNLSYEILEYLIRNYRGFEDIEEKYSELANLLGIDGYSLSKEGIKRNLPNEIQIQDQEDYLTEKLVEFKFNIAKGHYEQALSSYSRGEWAASNAQLRSFVEEFFNKVHDHISKENNNSNHEKKQVLAKLGFFNQELNEWVNNGCGFIQGFWKRLHPEGSHPGLSEKDDTEFRLHTVIVTITYYMKRLENWK</sequence>
<evidence type="ECO:0008006" key="2">
    <source>
        <dbReference type="Google" id="ProtNLM"/>
    </source>
</evidence>
<proteinExistence type="predicted"/>
<name>A0A3B0TTL6_9ZZZZ</name>
<dbReference type="EMBL" id="UOEN01000341">
    <property type="protein sequence ID" value="VAW16767.1"/>
    <property type="molecule type" value="Genomic_DNA"/>
</dbReference>